<feature type="non-terminal residue" evidence="1">
    <location>
        <position position="1"/>
    </location>
</feature>
<protein>
    <submittedName>
        <fullName evidence="1">Uncharacterized protein</fullName>
    </submittedName>
</protein>
<organism evidence="1 2">
    <name type="scientific">Suillus luteus UH-Slu-Lm8-n1</name>
    <dbReference type="NCBI Taxonomy" id="930992"/>
    <lineage>
        <taxon>Eukaryota</taxon>
        <taxon>Fungi</taxon>
        <taxon>Dikarya</taxon>
        <taxon>Basidiomycota</taxon>
        <taxon>Agaricomycotina</taxon>
        <taxon>Agaricomycetes</taxon>
        <taxon>Agaricomycetidae</taxon>
        <taxon>Boletales</taxon>
        <taxon>Suillineae</taxon>
        <taxon>Suillaceae</taxon>
        <taxon>Suillus</taxon>
    </lineage>
</organism>
<accession>A0A0D0A9B9</accession>
<reference evidence="1 2" key="1">
    <citation type="submission" date="2014-04" db="EMBL/GenBank/DDBJ databases">
        <authorList>
            <consortium name="DOE Joint Genome Institute"/>
            <person name="Kuo A."/>
            <person name="Ruytinx J."/>
            <person name="Rineau F."/>
            <person name="Colpaert J."/>
            <person name="Kohler A."/>
            <person name="Nagy L.G."/>
            <person name="Floudas D."/>
            <person name="Copeland A."/>
            <person name="Barry K.W."/>
            <person name="Cichocki N."/>
            <person name="Veneault-Fourrey C."/>
            <person name="LaButti K."/>
            <person name="Lindquist E.A."/>
            <person name="Lipzen A."/>
            <person name="Lundell T."/>
            <person name="Morin E."/>
            <person name="Murat C."/>
            <person name="Sun H."/>
            <person name="Tunlid A."/>
            <person name="Henrissat B."/>
            <person name="Grigoriev I.V."/>
            <person name="Hibbett D.S."/>
            <person name="Martin F."/>
            <person name="Nordberg H.P."/>
            <person name="Cantor M.N."/>
            <person name="Hua S.X."/>
        </authorList>
    </citation>
    <scope>NUCLEOTIDE SEQUENCE [LARGE SCALE GENOMIC DNA]</scope>
    <source>
        <strain evidence="1 2">UH-Slu-Lm8-n1</strain>
    </source>
</reference>
<dbReference type="InParanoid" id="A0A0D0A9B9"/>
<evidence type="ECO:0000313" key="2">
    <source>
        <dbReference type="Proteomes" id="UP000054485"/>
    </source>
</evidence>
<name>A0A0D0A9B9_9AGAM</name>
<reference evidence="2" key="2">
    <citation type="submission" date="2015-01" db="EMBL/GenBank/DDBJ databases">
        <title>Evolutionary Origins and Diversification of the Mycorrhizal Mutualists.</title>
        <authorList>
            <consortium name="DOE Joint Genome Institute"/>
            <consortium name="Mycorrhizal Genomics Consortium"/>
            <person name="Kohler A."/>
            <person name="Kuo A."/>
            <person name="Nagy L.G."/>
            <person name="Floudas D."/>
            <person name="Copeland A."/>
            <person name="Barry K.W."/>
            <person name="Cichocki N."/>
            <person name="Veneault-Fourrey C."/>
            <person name="LaButti K."/>
            <person name="Lindquist E.A."/>
            <person name="Lipzen A."/>
            <person name="Lundell T."/>
            <person name="Morin E."/>
            <person name="Murat C."/>
            <person name="Riley R."/>
            <person name="Ohm R."/>
            <person name="Sun H."/>
            <person name="Tunlid A."/>
            <person name="Henrissat B."/>
            <person name="Grigoriev I.V."/>
            <person name="Hibbett D.S."/>
            <person name="Martin F."/>
        </authorList>
    </citation>
    <scope>NUCLEOTIDE SEQUENCE [LARGE SCALE GENOMIC DNA]</scope>
    <source>
        <strain evidence="2">UH-Slu-Lm8-n1</strain>
    </source>
</reference>
<sequence length="72" mass="8406">KGLVKNARLIVQQLHRRYVEVRVINNRTGQLGDTQCIPRIRFEFTPPRASLTVHRLRFPLRLAYATTFNGCQ</sequence>
<dbReference type="HOGENOM" id="CLU_2729375_0_0_1"/>
<dbReference type="EMBL" id="KN835707">
    <property type="protein sequence ID" value="KIK34759.1"/>
    <property type="molecule type" value="Genomic_DNA"/>
</dbReference>
<feature type="non-terminal residue" evidence="1">
    <location>
        <position position="72"/>
    </location>
</feature>
<evidence type="ECO:0000313" key="1">
    <source>
        <dbReference type="EMBL" id="KIK34759.1"/>
    </source>
</evidence>
<dbReference type="AlphaFoldDB" id="A0A0D0A9B9"/>
<gene>
    <name evidence="1" type="ORF">CY34DRAFT_812699</name>
</gene>
<dbReference type="OrthoDB" id="3353471at2759"/>
<dbReference type="Proteomes" id="UP000054485">
    <property type="component" value="Unassembled WGS sequence"/>
</dbReference>
<proteinExistence type="predicted"/>
<dbReference type="STRING" id="930992.A0A0D0A9B9"/>
<keyword evidence="2" id="KW-1185">Reference proteome</keyword>